<dbReference type="GO" id="GO:0000034">
    <property type="term" value="F:adenine deaminase activity"/>
    <property type="evidence" value="ECO:0007669"/>
    <property type="project" value="UniProtKB-EC"/>
</dbReference>
<accession>D5BTW3</accession>
<sequence>MPVKNSSSNILSDGNIDSTLGGRIFKCREQVGLSLNMLAHLVGVNPSTLASWENDSSEPRVNKLVSMAGILGVSPTYFIAEEGHSGSATKPARGRTGKLISNLKSEINEINEEQKILSKRLKKINLLIQKL</sequence>
<reference evidence="2 3" key="1">
    <citation type="journal article" date="2010" name="J. Bacteriol.">
        <title>Complete genome sequence of "Candidatus Puniceispirillum marinum" IMCC1322, a representative of the SAR116 clade in the Alphaproteobacteria.</title>
        <authorList>
            <person name="Oh H.M."/>
            <person name="Kwon K.K."/>
            <person name="Kang I."/>
            <person name="Kang S.G."/>
            <person name="Lee J.H."/>
            <person name="Kim S.J."/>
            <person name="Cho J.C."/>
        </authorList>
    </citation>
    <scope>NUCLEOTIDE SEQUENCE [LARGE SCALE GENOMIC DNA]</scope>
    <source>
        <strain evidence="2 3">IMCC1322</strain>
    </source>
</reference>
<keyword evidence="3" id="KW-1185">Reference proteome</keyword>
<dbReference type="EMBL" id="CP001751">
    <property type="protein sequence ID" value="ADE39710.1"/>
    <property type="molecule type" value="Genomic_DNA"/>
</dbReference>
<dbReference type="AlphaFoldDB" id="D5BTW3"/>
<organism evidence="2 3">
    <name type="scientific">Puniceispirillum marinum (strain IMCC1322)</name>
    <dbReference type="NCBI Taxonomy" id="488538"/>
    <lineage>
        <taxon>Bacteria</taxon>
        <taxon>Pseudomonadati</taxon>
        <taxon>Pseudomonadota</taxon>
        <taxon>Alphaproteobacteria</taxon>
        <taxon>Candidatus Puniceispirillales</taxon>
        <taxon>Candidatus Puniceispirillaceae</taxon>
        <taxon>Candidatus Puniceispirillum</taxon>
    </lineage>
</organism>
<feature type="domain" description="HTH cro/C1-type" evidence="1">
    <location>
        <begin position="28"/>
        <end position="78"/>
    </location>
</feature>
<dbReference type="RefSeq" id="WP_013046337.1">
    <property type="nucleotide sequence ID" value="NC_014010.1"/>
</dbReference>
<dbReference type="CDD" id="cd00093">
    <property type="entry name" value="HTH_XRE"/>
    <property type="match status" value="1"/>
</dbReference>
<dbReference type="SUPFAM" id="SSF47413">
    <property type="entry name" value="lambda repressor-like DNA-binding domains"/>
    <property type="match status" value="1"/>
</dbReference>
<dbReference type="STRING" id="488538.SAR116_1467"/>
<name>D5BTW3_PUNMI</name>
<evidence type="ECO:0000313" key="2">
    <source>
        <dbReference type="EMBL" id="ADE39710.1"/>
    </source>
</evidence>
<protein>
    <submittedName>
        <fullName evidence="2">Helix-turn-helix domain protein</fullName>
        <ecNumber evidence="2">3.5.4.2</ecNumber>
    </submittedName>
</protein>
<dbReference type="eggNOG" id="COG1396">
    <property type="taxonomic scope" value="Bacteria"/>
</dbReference>
<dbReference type="InterPro" id="IPR001387">
    <property type="entry name" value="Cro/C1-type_HTH"/>
</dbReference>
<dbReference type="InterPro" id="IPR010982">
    <property type="entry name" value="Lambda_DNA-bd_dom_sf"/>
</dbReference>
<dbReference type="GO" id="GO:0003677">
    <property type="term" value="F:DNA binding"/>
    <property type="evidence" value="ECO:0007669"/>
    <property type="project" value="InterPro"/>
</dbReference>
<dbReference type="KEGG" id="apb:SAR116_1467"/>
<dbReference type="Gene3D" id="1.10.260.40">
    <property type="entry name" value="lambda repressor-like DNA-binding domains"/>
    <property type="match status" value="1"/>
</dbReference>
<dbReference type="PROSITE" id="PS50943">
    <property type="entry name" value="HTH_CROC1"/>
    <property type="match status" value="1"/>
</dbReference>
<proteinExistence type="predicted"/>
<dbReference type="Pfam" id="PF01381">
    <property type="entry name" value="HTH_3"/>
    <property type="match status" value="1"/>
</dbReference>
<evidence type="ECO:0000313" key="3">
    <source>
        <dbReference type="Proteomes" id="UP000007460"/>
    </source>
</evidence>
<dbReference type="SMART" id="SM00530">
    <property type="entry name" value="HTH_XRE"/>
    <property type="match status" value="1"/>
</dbReference>
<dbReference type="HOGENOM" id="CLU_066192_6_0_5"/>
<dbReference type="Proteomes" id="UP000007460">
    <property type="component" value="Chromosome"/>
</dbReference>
<keyword evidence="2" id="KW-0378">Hydrolase</keyword>
<evidence type="ECO:0000259" key="1">
    <source>
        <dbReference type="PROSITE" id="PS50943"/>
    </source>
</evidence>
<dbReference type="EC" id="3.5.4.2" evidence="2"/>
<gene>
    <name evidence="2" type="ordered locus">SAR116_1467</name>
</gene>